<keyword evidence="2" id="KW-1133">Transmembrane helix</keyword>
<protein>
    <submittedName>
        <fullName evidence="4">Protein fem-1-like protein B</fullName>
    </submittedName>
</protein>
<feature type="domain" description="NXPE C-terminal" evidence="3">
    <location>
        <begin position="333"/>
        <end position="557"/>
    </location>
</feature>
<comment type="caution">
    <text evidence="4">The sequence shown here is derived from an EMBL/GenBank/DDBJ whole genome shotgun (WGS) entry which is preliminary data.</text>
</comment>
<dbReference type="PANTHER" id="PTHR16165:SF9">
    <property type="entry name" value="NXPE FAMILY MEMBER 3"/>
    <property type="match status" value="1"/>
</dbReference>
<dbReference type="InterPro" id="IPR013783">
    <property type="entry name" value="Ig-like_fold"/>
</dbReference>
<gene>
    <name evidence="4" type="ORF">DR999_PMT12040</name>
</gene>
<dbReference type="InterPro" id="IPR014756">
    <property type="entry name" value="Ig_E-set"/>
</dbReference>
<keyword evidence="2" id="KW-0472">Membrane</keyword>
<dbReference type="InterPro" id="IPR026845">
    <property type="entry name" value="NXPH/NXPE"/>
</dbReference>
<organism evidence="4 5">
    <name type="scientific">Platysternon megacephalum</name>
    <name type="common">big-headed turtle</name>
    <dbReference type="NCBI Taxonomy" id="55544"/>
    <lineage>
        <taxon>Eukaryota</taxon>
        <taxon>Metazoa</taxon>
        <taxon>Chordata</taxon>
        <taxon>Craniata</taxon>
        <taxon>Vertebrata</taxon>
        <taxon>Euteleostomi</taxon>
        <taxon>Archelosauria</taxon>
        <taxon>Testudinata</taxon>
        <taxon>Testudines</taxon>
        <taxon>Cryptodira</taxon>
        <taxon>Durocryptodira</taxon>
        <taxon>Testudinoidea</taxon>
        <taxon>Platysternidae</taxon>
        <taxon>Platysternon</taxon>
    </lineage>
</organism>
<accession>A0A4D9EG13</accession>
<name>A0A4D9EG13_9SAUR</name>
<keyword evidence="5" id="KW-1185">Reference proteome</keyword>
<dbReference type="Proteomes" id="UP000297703">
    <property type="component" value="Unassembled WGS sequence"/>
</dbReference>
<dbReference type="InterPro" id="IPR057106">
    <property type="entry name" value="NXPE4_C"/>
</dbReference>
<evidence type="ECO:0000256" key="1">
    <source>
        <dbReference type="ARBA" id="ARBA00005431"/>
    </source>
</evidence>
<dbReference type="Pfam" id="PF06312">
    <property type="entry name" value="Neurexophilin"/>
    <property type="match status" value="1"/>
</dbReference>
<comment type="similarity">
    <text evidence="1">Belongs to the NXPE family.</text>
</comment>
<evidence type="ECO:0000256" key="2">
    <source>
        <dbReference type="SAM" id="Phobius"/>
    </source>
</evidence>
<evidence type="ECO:0000313" key="5">
    <source>
        <dbReference type="Proteomes" id="UP000297703"/>
    </source>
</evidence>
<evidence type="ECO:0000259" key="3">
    <source>
        <dbReference type="Pfam" id="PF24536"/>
    </source>
</evidence>
<dbReference type="SUPFAM" id="SSF81296">
    <property type="entry name" value="E set domains"/>
    <property type="match status" value="1"/>
</dbReference>
<dbReference type="AlphaFoldDB" id="A0A4D9EG13"/>
<dbReference type="EMBL" id="QXTE01000116">
    <property type="protein sequence ID" value="TFK05344.1"/>
    <property type="molecule type" value="Genomic_DNA"/>
</dbReference>
<dbReference type="PANTHER" id="PTHR16165">
    <property type="entry name" value="NXPE FAMILY MEMBER"/>
    <property type="match status" value="1"/>
</dbReference>
<feature type="transmembrane region" description="Helical" evidence="2">
    <location>
        <begin position="7"/>
        <end position="27"/>
    </location>
</feature>
<keyword evidence="2" id="KW-0812">Transmembrane</keyword>
<evidence type="ECO:0000313" key="4">
    <source>
        <dbReference type="EMBL" id="TFK05344.1"/>
    </source>
</evidence>
<reference evidence="4 5" key="1">
    <citation type="submission" date="2019-04" db="EMBL/GenBank/DDBJ databases">
        <title>Draft genome of the big-headed turtle Platysternon megacephalum.</title>
        <authorList>
            <person name="Gong S."/>
        </authorList>
    </citation>
    <scope>NUCLEOTIDE SEQUENCE [LARGE SCALE GENOMIC DNA]</scope>
    <source>
        <strain evidence="4">DO16091913</strain>
        <tissue evidence="4">Muscle</tissue>
    </source>
</reference>
<proteinExistence type="inferred from homology"/>
<reference evidence="4 5" key="2">
    <citation type="submission" date="2019-04" db="EMBL/GenBank/DDBJ databases">
        <title>The genome sequence of big-headed turtle.</title>
        <authorList>
            <person name="Gong S."/>
        </authorList>
    </citation>
    <scope>NUCLEOTIDE SEQUENCE [LARGE SCALE GENOMIC DNA]</scope>
    <source>
        <strain evidence="4">DO16091913</strain>
        <tissue evidence="4">Muscle</tissue>
    </source>
</reference>
<sequence length="561" mass="64171">MWPSFCRLQVFCMILAVLAILVLVYNFRQLEHLDHNTVSALNWIKETGDQQSSSPTTKTTQKHYCDYEHQTLSKREQAEEESLFAAIQWPNPPVGKIPFIRSTDPAHSNFVIVNSLVRFKVGDQLEVRVHMKDFQGKPKQYGGDYIQARIHSPLLKAGATGRVVDDQNGFYKVFFTLLWPGEVRVSVSLVHPSEGIQVLQRLREERPDRVYFKSLFRSGSTSETTVCNVCLPGDLPVCNFTDLYTGEPWFCYKPRKLSCASRINHAKGGYQKGLLTPSESLFFQTDVNIKVPVLPSGPDSVTVESLGFTESANLNRSQGPAVFPLGFYYQDEWRPRTRWIRHFNKTADISECLQGKVVQFFGDSTIRQWFEYLTTFVPDLVEFNLGSPKNVGPFMSVDLKHNVLLKFRCHGPPIRFTTVFSSELRYIANELNGIVGGRNTVIAITIWSHFSTFPVEVYIRRLRNIRRSIVQLLDRSPKTLVVIRTANVQELGPEVSLFNSDWYSFQLDTIMRKMFSGIAVFFVDAWEMSLAHYLPHNLHPQDVIIKNQIDAFLSFVCPSET</sequence>
<dbReference type="Gene3D" id="2.60.40.10">
    <property type="entry name" value="Immunoglobulins"/>
    <property type="match status" value="1"/>
</dbReference>
<dbReference type="Pfam" id="PF24536">
    <property type="entry name" value="NXPE4_C"/>
    <property type="match status" value="1"/>
</dbReference>
<dbReference type="OrthoDB" id="5950832at2759"/>